<dbReference type="RefSeq" id="WP_154779942.1">
    <property type="nucleotide sequence ID" value="NZ_WMBC01000003.1"/>
</dbReference>
<comment type="caution">
    <text evidence="3">The sequence shown here is derived from an EMBL/GenBank/DDBJ whole genome shotgun (WGS) entry which is preliminary data.</text>
</comment>
<proteinExistence type="predicted"/>
<gene>
    <name evidence="3" type="ORF">GKZ57_05320</name>
</gene>
<evidence type="ECO:0000313" key="3">
    <source>
        <dbReference type="EMBL" id="MTD60696.1"/>
    </source>
</evidence>
<protein>
    <recommendedName>
        <fullName evidence="2">DUF7768 domain-containing protein</fullName>
    </recommendedName>
</protein>
<feature type="domain" description="DUF7768" evidence="2">
    <location>
        <begin position="37"/>
        <end position="142"/>
    </location>
</feature>
<dbReference type="Proteomes" id="UP000437824">
    <property type="component" value="Unassembled WGS sequence"/>
</dbReference>
<evidence type="ECO:0000313" key="4">
    <source>
        <dbReference type="Proteomes" id="UP000437824"/>
    </source>
</evidence>
<accession>A0A844GF47</accession>
<evidence type="ECO:0000259" key="2">
    <source>
        <dbReference type="Pfam" id="PF24963"/>
    </source>
</evidence>
<feature type="region of interest" description="Disordered" evidence="1">
    <location>
        <begin position="1"/>
        <end position="34"/>
    </location>
</feature>
<evidence type="ECO:0000256" key="1">
    <source>
        <dbReference type="SAM" id="MobiDB-lite"/>
    </source>
</evidence>
<feature type="region of interest" description="Disordered" evidence="1">
    <location>
        <begin position="164"/>
        <end position="185"/>
    </location>
</feature>
<organism evidence="3 4">
    <name type="scientific">Blautia luti DSM 14534 = JCM 17040</name>
    <dbReference type="NCBI Taxonomy" id="649762"/>
    <lineage>
        <taxon>Bacteria</taxon>
        <taxon>Bacillati</taxon>
        <taxon>Bacillota</taxon>
        <taxon>Clostridia</taxon>
        <taxon>Lachnospirales</taxon>
        <taxon>Lachnospiraceae</taxon>
        <taxon>Blautia</taxon>
    </lineage>
</organism>
<sequence>MSAVSMNEAAKKTAQLENAKEARPPGGAPQEGHLPRKIFVCSPYRPTSQDEKCRKDELEANIRRAKMACRILSTLGFLPLAPHLYFTQFLKDEEKQERNTGIQLGMQWLEEADELWVFGSTVSEGMAAEIKRAHELQKKVRNLPEPGRVVELLLKNISEQYHVPLDDKKTEGQQEAAESEEDNGE</sequence>
<dbReference type="Gene3D" id="3.40.50.10400">
    <property type="entry name" value="Hypothetical protein PA1492"/>
    <property type="match status" value="1"/>
</dbReference>
<dbReference type="Pfam" id="PF24963">
    <property type="entry name" value="DUF7768"/>
    <property type="match status" value="1"/>
</dbReference>
<name>A0A844GF47_9FIRM</name>
<dbReference type="InterPro" id="IPR056670">
    <property type="entry name" value="DUF7768"/>
</dbReference>
<reference evidence="3 4" key="1">
    <citation type="submission" date="2019-11" db="EMBL/GenBank/DDBJ databases">
        <title>Draft genome sequence of Blautia luti DSM 14534T, isolated from human stool.</title>
        <authorList>
            <person name="Ortiz R."/>
            <person name="Melis-Arcos F."/>
            <person name="Covarrubias P."/>
            <person name="Cardenas J.P."/>
            <person name="Perez-Donoso J."/>
            <person name="Almonacid D."/>
        </authorList>
    </citation>
    <scope>NUCLEOTIDE SEQUENCE [LARGE SCALE GENOMIC DNA]</scope>
    <source>
        <strain evidence="3 4">DSM 14534</strain>
    </source>
</reference>
<dbReference type="AlphaFoldDB" id="A0A844GF47"/>
<dbReference type="EMBL" id="WMBC01000003">
    <property type="protein sequence ID" value="MTD60696.1"/>
    <property type="molecule type" value="Genomic_DNA"/>
</dbReference>